<feature type="transmembrane region" description="Helical" evidence="1">
    <location>
        <begin position="147"/>
        <end position="175"/>
    </location>
</feature>
<feature type="transmembrane region" description="Helical" evidence="1">
    <location>
        <begin position="99"/>
        <end position="120"/>
    </location>
</feature>
<keyword evidence="1" id="KW-0812">Transmembrane</keyword>
<reference evidence="2" key="1">
    <citation type="journal article" date="2020" name="mSystems">
        <title>Genome- and Community-Level Interaction Insights into Carbon Utilization and Element Cycling Functions of Hydrothermarchaeota in Hydrothermal Sediment.</title>
        <authorList>
            <person name="Zhou Z."/>
            <person name="Liu Y."/>
            <person name="Xu W."/>
            <person name="Pan J."/>
            <person name="Luo Z.H."/>
            <person name="Li M."/>
        </authorList>
    </citation>
    <scope>NUCLEOTIDE SEQUENCE [LARGE SCALE GENOMIC DNA]</scope>
    <source>
        <strain evidence="2">SpSt-210</strain>
    </source>
</reference>
<comment type="caution">
    <text evidence="2">The sequence shown here is derived from an EMBL/GenBank/DDBJ whole genome shotgun (WGS) entry which is preliminary data.</text>
</comment>
<dbReference type="AlphaFoldDB" id="A0A831T8P6"/>
<feature type="transmembrane region" description="Helical" evidence="1">
    <location>
        <begin position="187"/>
        <end position="207"/>
    </location>
</feature>
<feature type="transmembrane region" description="Helical" evidence="1">
    <location>
        <begin position="68"/>
        <end position="93"/>
    </location>
</feature>
<proteinExistence type="predicted"/>
<organism evidence="2">
    <name type="scientific">Thermorudis peleae</name>
    <dbReference type="NCBI Taxonomy" id="1382356"/>
    <lineage>
        <taxon>Bacteria</taxon>
        <taxon>Pseudomonadati</taxon>
        <taxon>Thermomicrobiota</taxon>
        <taxon>Thermomicrobia</taxon>
        <taxon>Thermomicrobia incertae sedis</taxon>
        <taxon>Thermorudis</taxon>
    </lineage>
</organism>
<dbReference type="PANTHER" id="PTHR31272:SF9">
    <property type="entry name" value="BLL1027 PROTEIN"/>
    <property type="match status" value="1"/>
</dbReference>
<dbReference type="InterPro" id="IPR051790">
    <property type="entry name" value="Cytochrome_c-biogenesis_DsbD"/>
</dbReference>
<sequence>MSELQAQAAQWLSTLITWLPVGYAFGAGMIAAVNPCGFAMLPAYLALYLGAGGQVDQRSGARRLAEAVVVGGTVSAGFVVLFAAAGAVISAGGRFLLPVMPWIGLAIGVGLVLLGLAMLAGRTFNPALFEQLADHIGRSRERSLRGFFLFGLAYGLASLSCTLPVFMIAAGSALISGSLGRGFVQLLSYGLGMASVVITLTLAIALVKAGFVTLLRRAVPYVQTVAAMLLVVAGGSIVLYWSPYVLQAVR</sequence>
<protein>
    <submittedName>
        <fullName evidence="2">Cytochrome c biogenesis protein CcdA</fullName>
    </submittedName>
</protein>
<keyword evidence="1" id="KW-0472">Membrane</keyword>
<gene>
    <name evidence="2" type="ORF">ENP34_07710</name>
</gene>
<evidence type="ECO:0000256" key="1">
    <source>
        <dbReference type="SAM" id="Phobius"/>
    </source>
</evidence>
<name>A0A831T8P6_9BACT</name>
<dbReference type="PANTHER" id="PTHR31272">
    <property type="entry name" value="CYTOCHROME C-TYPE BIOGENESIS PROTEIN HI_1454-RELATED"/>
    <property type="match status" value="1"/>
</dbReference>
<evidence type="ECO:0000313" key="2">
    <source>
        <dbReference type="EMBL" id="HEG91312.1"/>
    </source>
</evidence>
<keyword evidence="1" id="KW-1133">Transmembrane helix</keyword>
<feature type="transmembrane region" description="Helical" evidence="1">
    <location>
        <begin position="219"/>
        <end position="241"/>
    </location>
</feature>
<accession>A0A831T8P6</accession>
<dbReference type="EMBL" id="DSIY01000188">
    <property type="protein sequence ID" value="HEG91312.1"/>
    <property type="molecule type" value="Genomic_DNA"/>
</dbReference>
<feature type="transmembrane region" description="Helical" evidence="1">
    <location>
        <begin position="21"/>
        <end position="47"/>
    </location>
</feature>